<evidence type="ECO:0000259" key="2">
    <source>
        <dbReference type="Pfam" id="PF13439"/>
    </source>
</evidence>
<protein>
    <recommendedName>
        <fullName evidence="5">Glycosyltransferase family 1 protein</fullName>
    </recommendedName>
</protein>
<dbReference type="AlphaFoldDB" id="A0A2H0YLW7"/>
<dbReference type="CDD" id="cd03801">
    <property type="entry name" value="GT4_PimA-like"/>
    <property type="match status" value="1"/>
</dbReference>
<comment type="caution">
    <text evidence="3">The sequence shown here is derived from an EMBL/GenBank/DDBJ whole genome shotgun (WGS) entry which is preliminary data.</text>
</comment>
<evidence type="ECO:0008006" key="5">
    <source>
        <dbReference type="Google" id="ProtNLM"/>
    </source>
</evidence>
<dbReference type="Pfam" id="PF00534">
    <property type="entry name" value="Glycos_transf_1"/>
    <property type="match status" value="1"/>
</dbReference>
<dbReference type="Gene3D" id="3.40.50.2000">
    <property type="entry name" value="Glycogen Phosphorylase B"/>
    <property type="match status" value="2"/>
</dbReference>
<feature type="domain" description="Glycosyl transferase family 1" evidence="1">
    <location>
        <begin position="180"/>
        <end position="344"/>
    </location>
</feature>
<dbReference type="InterPro" id="IPR028098">
    <property type="entry name" value="Glyco_trans_4-like_N"/>
</dbReference>
<dbReference type="Proteomes" id="UP000230088">
    <property type="component" value="Unassembled WGS sequence"/>
</dbReference>
<reference evidence="4" key="1">
    <citation type="submission" date="2017-09" db="EMBL/GenBank/DDBJ databases">
        <title>Depth-based differentiation of microbial function through sediment-hosted aquifers and enrichment of novel symbionts in the deep terrestrial subsurface.</title>
        <authorList>
            <person name="Probst A.J."/>
            <person name="Ladd B."/>
            <person name="Jarett J.K."/>
            <person name="Geller-Mcgrath D.E."/>
            <person name="Sieber C.M.K."/>
            <person name="Emerson J.B."/>
            <person name="Anantharaman K."/>
            <person name="Thomas B.C."/>
            <person name="Malmstrom R."/>
            <person name="Stieglmeier M."/>
            <person name="Klingl A."/>
            <person name="Woyke T."/>
            <person name="Ryan C.M."/>
            <person name="Banfield J.F."/>
        </authorList>
    </citation>
    <scope>NUCLEOTIDE SEQUENCE [LARGE SCALE GENOMIC DNA]</scope>
</reference>
<dbReference type="PANTHER" id="PTHR45947">
    <property type="entry name" value="SULFOQUINOVOSYL TRANSFERASE SQD2"/>
    <property type="match status" value="1"/>
</dbReference>
<evidence type="ECO:0000313" key="4">
    <source>
        <dbReference type="Proteomes" id="UP000230088"/>
    </source>
</evidence>
<evidence type="ECO:0000259" key="1">
    <source>
        <dbReference type="Pfam" id="PF00534"/>
    </source>
</evidence>
<dbReference type="InterPro" id="IPR001296">
    <property type="entry name" value="Glyco_trans_1"/>
</dbReference>
<gene>
    <name evidence="3" type="ORF">COT33_01720</name>
</gene>
<dbReference type="PANTHER" id="PTHR45947:SF3">
    <property type="entry name" value="SULFOQUINOVOSYL TRANSFERASE SQD2"/>
    <property type="match status" value="1"/>
</dbReference>
<dbReference type="EMBL" id="PEYD01000033">
    <property type="protein sequence ID" value="PIS39487.1"/>
    <property type="molecule type" value="Genomic_DNA"/>
</dbReference>
<dbReference type="InterPro" id="IPR050194">
    <property type="entry name" value="Glycosyltransferase_grp1"/>
</dbReference>
<dbReference type="Pfam" id="PF13439">
    <property type="entry name" value="Glyco_transf_4"/>
    <property type="match status" value="1"/>
</dbReference>
<dbReference type="GO" id="GO:0016757">
    <property type="term" value="F:glycosyltransferase activity"/>
    <property type="evidence" value="ECO:0007669"/>
    <property type="project" value="InterPro"/>
</dbReference>
<feature type="domain" description="Glycosyltransferase subfamily 4-like N-terminal" evidence="2">
    <location>
        <begin position="14"/>
        <end position="174"/>
    </location>
</feature>
<dbReference type="SUPFAM" id="SSF53756">
    <property type="entry name" value="UDP-Glycosyltransferase/glycogen phosphorylase"/>
    <property type="match status" value="1"/>
</dbReference>
<organism evidence="3 4">
    <name type="scientific">Candidatus Nealsonbacteria bacterium CG08_land_8_20_14_0_20_38_20</name>
    <dbReference type="NCBI Taxonomy" id="1974705"/>
    <lineage>
        <taxon>Bacteria</taxon>
        <taxon>Candidatus Nealsoniibacteriota</taxon>
    </lineage>
</organism>
<name>A0A2H0YLW7_9BACT</name>
<proteinExistence type="predicted"/>
<evidence type="ECO:0000313" key="3">
    <source>
        <dbReference type="EMBL" id="PIS39487.1"/>
    </source>
</evidence>
<sequence>MKVALITSHSLIKPGGVKRHILGLKKEFKKKGIYSKIIAPRREKSENYGEDVILLGTSFPLIIGGTQADFVINFNPLAIGRVLKKEKFDVFHFHNFTFVSTWQILEKSKALNVLTVHSDPEGSKFLSDSGLLALWRKIIGLKIDGLIGVAPLCLKGFENFQCPKAVIPNGIDLDEFNPRAKKIKRFIDGKINLLFVGRLEERKGLIYLLRAYQELEQDFKNLRLLVVGQGPLKKECEEYVKKNGLKEVHFEGKKTNSELVSYYNSADIFVSPAIFGESFGIVFLEAMACGKPVVGFANKGYKEFLKDKKGGILAKNKDEKDLAKKIELLIKNPELRKEMGERGRIEAQKYSWAKIAQRVLDFYQLCLEKKKLKN</sequence>
<accession>A0A2H0YLW7</accession>